<gene>
    <name evidence="4" type="primary">pimB</name>
    <name evidence="4" type="ORF">NCTC11872_00128</name>
</gene>
<dbReference type="InterPro" id="IPR001296">
    <property type="entry name" value="Glyco_trans_1"/>
</dbReference>
<evidence type="ECO:0000313" key="5">
    <source>
        <dbReference type="Proteomes" id="UP000249936"/>
    </source>
</evidence>
<evidence type="ECO:0000256" key="2">
    <source>
        <dbReference type="ARBA" id="ARBA00022679"/>
    </source>
</evidence>
<dbReference type="GO" id="GO:0043750">
    <property type="term" value="F:phosphatidylinositol alpha-mannosyltransferase activity"/>
    <property type="evidence" value="ECO:0007669"/>
    <property type="project" value="UniProtKB-EC"/>
</dbReference>
<organism evidence="4 5">
    <name type="scientific">Haemophilus influenzae</name>
    <dbReference type="NCBI Taxonomy" id="727"/>
    <lineage>
        <taxon>Bacteria</taxon>
        <taxon>Pseudomonadati</taxon>
        <taxon>Pseudomonadota</taxon>
        <taxon>Gammaproteobacteria</taxon>
        <taxon>Pasteurellales</taxon>
        <taxon>Pasteurellaceae</taxon>
        <taxon>Haemophilus</taxon>
    </lineage>
</organism>
<sequence>MAKKYPDWNLKIVGSGEEEENLKNLAKELDIEDSVNFIPRTNDVAFYYESSSIYCLPSQTEGLPLVLIEAMAFGLPIVAFYCSSGVKQLV</sequence>
<dbReference type="EC" id="2.4.1.345" evidence="4"/>
<dbReference type="EMBL" id="UASK01000002">
    <property type="protein sequence ID" value="SPX40555.1"/>
    <property type="molecule type" value="Genomic_DNA"/>
</dbReference>
<accession>A0A2X1PTD1</accession>
<dbReference type="Proteomes" id="UP000249936">
    <property type="component" value="Unassembled WGS sequence"/>
</dbReference>
<dbReference type="PANTHER" id="PTHR12526:SF629">
    <property type="entry name" value="TEICHURONIC ACID BIOSYNTHESIS GLYCOSYLTRANSFERASE TUAH-RELATED"/>
    <property type="match status" value="1"/>
</dbReference>
<evidence type="ECO:0000256" key="1">
    <source>
        <dbReference type="ARBA" id="ARBA00022676"/>
    </source>
</evidence>
<feature type="domain" description="Glycosyl transferase family 1" evidence="3">
    <location>
        <begin position="3"/>
        <end position="89"/>
    </location>
</feature>
<keyword evidence="2 4" id="KW-0808">Transferase</keyword>
<dbReference type="Gene3D" id="3.40.50.2000">
    <property type="entry name" value="Glycogen Phosphorylase B"/>
    <property type="match status" value="1"/>
</dbReference>
<evidence type="ECO:0000259" key="3">
    <source>
        <dbReference type="Pfam" id="PF00534"/>
    </source>
</evidence>
<protein>
    <submittedName>
        <fullName evidence="4">Putative UDP-galactose--lipooligosaccharide galactosyltransferase</fullName>
        <ecNumber evidence="4">2.4.1.345</ecNumber>
    </submittedName>
</protein>
<dbReference type="AlphaFoldDB" id="A0A2X1PTD1"/>
<name>A0A2X1PTD1_HAEIF</name>
<keyword evidence="1 4" id="KW-0328">Glycosyltransferase</keyword>
<dbReference type="GO" id="GO:1901135">
    <property type="term" value="P:carbohydrate derivative metabolic process"/>
    <property type="evidence" value="ECO:0007669"/>
    <property type="project" value="UniProtKB-ARBA"/>
</dbReference>
<proteinExistence type="predicted"/>
<dbReference type="Pfam" id="PF00534">
    <property type="entry name" value="Glycos_transf_1"/>
    <property type="match status" value="1"/>
</dbReference>
<evidence type="ECO:0000313" key="4">
    <source>
        <dbReference type="EMBL" id="SPX40555.1"/>
    </source>
</evidence>
<dbReference type="SUPFAM" id="SSF53756">
    <property type="entry name" value="UDP-Glycosyltransferase/glycogen phosphorylase"/>
    <property type="match status" value="1"/>
</dbReference>
<reference evidence="4 5" key="1">
    <citation type="submission" date="2018-06" db="EMBL/GenBank/DDBJ databases">
        <authorList>
            <consortium name="Pathogen Informatics"/>
            <person name="Doyle S."/>
        </authorList>
    </citation>
    <scope>NUCLEOTIDE SEQUENCE [LARGE SCALE GENOMIC DNA]</scope>
    <source>
        <strain evidence="4 5">NCTC11872</strain>
    </source>
</reference>
<dbReference type="PANTHER" id="PTHR12526">
    <property type="entry name" value="GLYCOSYLTRANSFERASE"/>
    <property type="match status" value="1"/>
</dbReference>